<dbReference type="Gene3D" id="3.30.565.10">
    <property type="entry name" value="Histidine kinase-like ATPase, C-terminal domain"/>
    <property type="match status" value="1"/>
</dbReference>
<organism evidence="9 11">
    <name type="scientific">Candidatus Nitrosopelagicus brevis</name>
    <dbReference type="NCBI Taxonomy" id="1410606"/>
    <lineage>
        <taxon>Archaea</taxon>
        <taxon>Nitrososphaerota</taxon>
    </lineage>
</organism>
<feature type="binding site" evidence="7">
    <location>
        <begin position="100"/>
        <end position="101"/>
    </location>
    <ligand>
        <name>ATP</name>
        <dbReference type="ChEBI" id="CHEBI:30616"/>
    </ligand>
</feature>
<evidence type="ECO:0000256" key="4">
    <source>
        <dbReference type="ARBA" id="ARBA00023125"/>
    </source>
</evidence>
<dbReference type="InterPro" id="IPR020568">
    <property type="entry name" value="Ribosomal_Su5_D2-typ_SF"/>
</dbReference>
<keyword evidence="12" id="KW-1185">Reference proteome</keyword>
<dbReference type="RefSeq" id="WP_048104726.1">
    <property type="nucleotide sequence ID" value="NZ_CP007026.1"/>
</dbReference>
<feature type="binding site" evidence="7">
    <location>
        <position position="532"/>
    </location>
    <ligand>
        <name>ATP</name>
        <dbReference type="ChEBI" id="CHEBI:30616"/>
    </ligand>
</feature>
<gene>
    <name evidence="7" type="primary">top6B</name>
    <name evidence="10" type="ORF">A7X95_06900</name>
    <name evidence="9" type="ORF">T478_0369</name>
</gene>
<dbReference type="GeneID" id="24816265"/>
<dbReference type="NCBIfam" id="NF003218">
    <property type="entry name" value="PRK04184.1"/>
    <property type="match status" value="1"/>
</dbReference>
<dbReference type="GO" id="GO:0003918">
    <property type="term" value="F:DNA topoisomerase type II (double strand cut, ATP-hydrolyzing) activity"/>
    <property type="evidence" value="ECO:0007669"/>
    <property type="project" value="UniProtKB-UniRule"/>
</dbReference>
<evidence type="ECO:0000313" key="10">
    <source>
        <dbReference type="EMBL" id="PTL87592.1"/>
    </source>
</evidence>
<reference evidence="9 11" key="1">
    <citation type="journal article" date="2015" name="Proc. Natl. Acad. Sci. U.S.A.">
        <title>Genomic and proteomic characterization of "Candidatus Nitrosopelagicus brevis": An ammonia-oxidizing archaeon from the open ocean.</title>
        <authorList>
            <person name="Santoro A.E."/>
            <person name="Dupont C.L."/>
            <person name="Richter R.A."/>
            <person name="Craig M.T."/>
            <person name="Carini P."/>
            <person name="McIlvin M.R."/>
            <person name="Yang Y."/>
            <person name="Orsi W.D."/>
            <person name="Moran D.M."/>
            <person name="Saito M.A."/>
        </authorList>
    </citation>
    <scope>NUCLEOTIDE SEQUENCE [LARGE SCALE GENOMIC DNA]</scope>
    <source>
        <strain evidence="9">CN25</strain>
        <strain evidence="11">V2</strain>
    </source>
</reference>
<dbReference type="InterPro" id="IPR014721">
    <property type="entry name" value="Ribsml_uS5_D2-typ_fold_subgr"/>
</dbReference>
<comment type="similarity">
    <text evidence="7">Belongs to the TOP6B family.</text>
</comment>
<sequence length="622" mass="70521">MSSNENFNQISPSEFFYRNRDLAGFSNPTRSLYTAVREFVENSLDACDHSGILPNIHMTIKAVDPEKPDPKQYILTVKDNGPGIPSKHVPLAFGTVLYGSKFGLKQARGMFGLGATMAILYGQITTNKPVKVKSNADGKTRFDFEMKLDIQKNKPVIMKKQETPSTEQGLSVSIVLDGDYAKAGTKIRDYVYQTSLITPYATISFDDPKGEKFHHKSIIRSMPPAPTVIAPHPYGIDVETIRRMLVDTHYQIPNVDDKMIEKVRKELGMSKQKFTYNEIMKKTEKKWKSLTRPVRVVIALMSFLEADFEKLQRIRIEDVDLRNNKLIYWDYSTSQTLAADMDVESPYYKQLANTVQGESLTHFLTKRFQRVGPTAALEFCKFAKFKPETRVGNMTDQELVKLSDALQTYEGFRSPDPTCLAPLGAEPLEKGIQRRFEPDFMAVVQRTASAYSGFPFVVEMGIAYGGKIETRGTTVYRFANRIPLLYDEGSDVVLKVVKDADWNRYKVKSDSAPFIIVSHICSTRVPYKTVGKENVADRPEIEKELRLALQFLSRKLSGYMSKKGQAEAAKKRANLYSKYLPLVAQFCTELSGKKKEPNYEKMIKEETAINNTDENKEVEKNG</sequence>
<dbReference type="SUPFAM" id="SSF46946">
    <property type="entry name" value="S13-like H2TH domain"/>
    <property type="match status" value="1"/>
</dbReference>
<protein>
    <recommendedName>
        <fullName evidence="7">Type 2 DNA topoisomerase 6 subunit B</fullName>
        <ecNumber evidence="7">5.6.2.2</ecNumber>
    </recommendedName>
    <alternativeName>
        <fullName evidence="7">Type II DNA topoisomerase VI subunit B</fullName>
        <shortName evidence="7">TopoVI-B</shortName>
    </alternativeName>
</protein>
<evidence type="ECO:0000313" key="9">
    <source>
        <dbReference type="EMBL" id="AJA92112.1"/>
    </source>
</evidence>
<evidence type="ECO:0000256" key="6">
    <source>
        <dbReference type="ARBA" id="ARBA00063696"/>
    </source>
</evidence>
<dbReference type="KEGG" id="nbv:T478_0369"/>
<keyword evidence="5 7" id="KW-0413">Isomerase</keyword>
<comment type="caution">
    <text evidence="7">Lacks conserved residue(s) required for the propagation of feature annotation.</text>
</comment>
<dbReference type="HAMAP" id="MF_00322">
    <property type="entry name" value="Top6B"/>
    <property type="match status" value="1"/>
</dbReference>
<feature type="domain" description="Histidine kinase/HSP90-like ATPase" evidence="8">
    <location>
        <begin position="27"/>
        <end position="150"/>
    </location>
</feature>
<dbReference type="FunFam" id="3.30.565.10:FF:000062">
    <property type="entry name" value="Type 2 DNA topoisomerase 6 subunit B"/>
    <property type="match status" value="1"/>
</dbReference>
<dbReference type="GO" id="GO:0006260">
    <property type="term" value="P:DNA replication"/>
    <property type="evidence" value="ECO:0007669"/>
    <property type="project" value="UniProtKB-UniRule"/>
</dbReference>
<keyword evidence="4 7" id="KW-0238">DNA-binding</keyword>
<dbReference type="Pfam" id="PF02518">
    <property type="entry name" value="HATPase_c"/>
    <property type="match status" value="1"/>
</dbReference>
<dbReference type="Pfam" id="PF09239">
    <property type="entry name" value="Topo-VIb_trans"/>
    <property type="match status" value="1"/>
</dbReference>
<comment type="catalytic activity">
    <reaction evidence="7">
        <text>ATP-dependent breakage, passage and rejoining of double-stranded DNA.</text>
        <dbReference type="EC" id="5.6.2.2"/>
    </reaction>
</comment>
<dbReference type="Proteomes" id="UP000030944">
    <property type="component" value="Chromosome"/>
</dbReference>
<dbReference type="Gene3D" id="3.30.230.10">
    <property type="match status" value="1"/>
</dbReference>
<evidence type="ECO:0000259" key="8">
    <source>
        <dbReference type="SMART" id="SM00387"/>
    </source>
</evidence>
<dbReference type="SUPFAM" id="SSF54211">
    <property type="entry name" value="Ribosomal protein S5 domain 2-like"/>
    <property type="match status" value="1"/>
</dbReference>
<reference evidence="10" key="2">
    <citation type="submission" date="2016-05" db="EMBL/GenBank/DDBJ databases">
        <authorList>
            <person name="Lavstsen T."/>
            <person name="Jespersen J.S."/>
        </authorList>
    </citation>
    <scope>NUCLEOTIDE SEQUENCE [LARGE SCALE GENOMIC DNA]</scope>
    <source>
        <strain evidence="10">U25</strain>
    </source>
</reference>
<dbReference type="AlphaFoldDB" id="A0A0A7UZE9"/>
<dbReference type="GO" id="GO:0005524">
    <property type="term" value="F:ATP binding"/>
    <property type="evidence" value="ECO:0007669"/>
    <property type="project" value="UniProtKB-UniRule"/>
</dbReference>
<evidence type="ECO:0000256" key="2">
    <source>
        <dbReference type="ARBA" id="ARBA00022840"/>
    </source>
</evidence>
<dbReference type="EC" id="5.6.2.2" evidence="7"/>
<accession>A0A0A7UZE9</accession>
<keyword evidence="3 7" id="KW-0799">Topoisomerase</keyword>
<dbReference type="CDD" id="cd00823">
    <property type="entry name" value="TopoIIB_Trans"/>
    <property type="match status" value="1"/>
</dbReference>
<dbReference type="Gene3D" id="1.10.8.50">
    <property type="match status" value="1"/>
</dbReference>
<dbReference type="PANTHER" id="PTHR48444">
    <property type="entry name" value="DNA TOPOISOMERASE 6 SUBUNIT B"/>
    <property type="match status" value="1"/>
</dbReference>
<keyword evidence="2 7" id="KW-0067">ATP-binding</keyword>
<dbReference type="EMBL" id="CP007026">
    <property type="protein sequence ID" value="AJA92112.1"/>
    <property type="molecule type" value="Genomic_DNA"/>
</dbReference>
<dbReference type="OrthoDB" id="65493at2157"/>
<dbReference type="Proteomes" id="UP000241022">
    <property type="component" value="Unassembled WGS sequence"/>
</dbReference>
<dbReference type="EMBL" id="LXWN01000002">
    <property type="protein sequence ID" value="PTL87592.1"/>
    <property type="molecule type" value="Genomic_DNA"/>
</dbReference>
<evidence type="ECO:0000313" key="11">
    <source>
        <dbReference type="Proteomes" id="UP000030944"/>
    </source>
</evidence>
<evidence type="ECO:0000256" key="7">
    <source>
        <dbReference type="HAMAP-Rule" id="MF_00322"/>
    </source>
</evidence>
<evidence type="ECO:0000256" key="1">
    <source>
        <dbReference type="ARBA" id="ARBA00022741"/>
    </source>
</evidence>
<dbReference type="InterPro" id="IPR036890">
    <property type="entry name" value="HATPase_C_sf"/>
</dbReference>
<comment type="function">
    <text evidence="7">Relaxes both positive and negative superturns and exhibits a strong decatenase activity.</text>
</comment>
<feature type="binding site" evidence="7">
    <location>
        <position position="79"/>
    </location>
    <ligand>
        <name>ATP</name>
        <dbReference type="ChEBI" id="CHEBI:30616"/>
    </ligand>
</feature>
<comment type="subunit">
    <text evidence="6 7">Homodimer. Heterotetramer of two Top6A and two Top6B chains.</text>
</comment>
<evidence type="ECO:0000313" key="12">
    <source>
        <dbReference type="Proteomes" id="UP000241022"/>
    </source>
</evidence>
<dbReference type="GO" id="GO:0003677">
    <property type="term" value="F:DNA binding"/>
    <property type="evidence" value="ECO:0007669"/>
    <property type="project" value="UniProtKB-UniRule"/>
</dbReference>
<proteinExistence type="inferred from homology"/>
<dbReference type="InterPro" id="IPR005734">
    <property type="entry name" value="TopoVI_B"/>
</dbReference>
<dbReference type="STRING" id="1410606.T478_0369"/>
<dbReference type="GO" id="GO:0006265">
    <property type="term" value="P:DNA topological change"/>
    <property type="evidence" value="ECO:0007669"/>
    <property type="project" value="UniProtKB-UniRule"/>
</dbReference>
<dbReference type="InterPro" id="IPR015320">
    <property type="entry name" value="TopoVI_B_transducer"/>
</dbReference>
<dbReference type="InterPro" id="IPR010979">
    <property type="entry name" value="Ribosomal_uS13-like_H2TH"/>
</dbReference>
<evidence type="ECO:0000256" key="5">
    <source>
        <dbReference type="ARBA" id="ARBA00023235"/>
    </source>
</evidence>
<dbReference type="HOGENOM" id="CLU_006403_0_0_2"/>
<reference evidence="10 12" key="3">
    <citation type="submission" date="2018-04" db="EMBL/GenBank/DDBJ databases">
        <title>Transcriptomics of ammonia oxidizing archaea.</title>
        <authorList>
            <person name="Carini P."/>
        </authorList>
    </citation>
    <scope>NUCLEOTIDE SEQUENCE [LARGE SCALE GENOMIC DNA]</scope>
    <source>
        <strain evidence="10 12">U25</strain>
    </source>
</reference>
<dbReference type="PANTHER" id="PTHR48444:SF1">
    <property type="entry name" value="DNA TOPOISOMERASE 6 SUBUNIT B"/>
    <property type="match status" value="1"/>
</dbReference>
<name>A0A0A7UZE9_9ARCH</name>
<evidence type="ECO:0000256" key="3">
    <source>
        <dbReference type="ARBA" id="ARBA00023029"/>
    </source>
</evidence>
<feature type="binding site" evidence="7">
    <location>
        <position position="42"/>
    </location>
    <ligand>
        <name>ATP</name>
        <dbReference type="ChEBI" id="CHEBI:30616"/>
    </ligand>
</feature>
<dbReference type="SMART" id="SM00387">
    <property type="entry name" value="HATPase_c"/>
    <property type="match status" value="1"/>
</dbReference>
<keyword evidence="1 7" id="KW-0547">Nucleotide-binding</keyword>
<dbReference type="SUPFAM" id="SSF55874">
    <property type="entry name" value="ATPase domain of HSP90 chaperone/DNA topoisomerase II/histidine kinase"/>
    <property type="match status" value="1"/>
</dbReference>
<dbReference type="InterPro" id="IPR003594">
    <property type="entry name" value="HATPase_dom"/>
</dbReference>